<dbReference type="EMBL" id="CP032134">
    <property type="protein sequence ID" value="AXY56604.1"/>
    <property type="molecule type" value="Genomic_DNA"/>
</dbReference>
<dbReference type="Proteomes" id="UP000263753">
    <property type="component" value="Chromosome"/>
</dbReference>
<evidence type="ECO:0008006" key="3">
    <source>
        <dbReference type="Google" id="ProtNLM"/>
    </source>
</evidence>
<sequence length="116" mass="13313">MKSVLVILTHSNLNSLQVHESLSAAMVLATFGSQVKILLQDAALSLLRTDLEFNSLQHAFKVASGMVESFEFYDLTPVYIESKDRLSPFVSQSQQEIEFIEFNHDFIQQFDHVLYW</sequence>
<accession>A0A3B7LXA7</accession>
<dbReference type="KEGG" id="achi:CDG60_08510"/>
<evidence type="ECO:0000313" key="2">
    <source>
        <dbReference type="Proteomes" id="UP000263753"/>
    </source>
</evidence>
<evidence type="ECO:0000313" key="1">
    <source>
        <dbReference type="EMBL" id="AXY56604.1"/>
    </source>
</evidence>
<protein>
    <recommendedName>
        <fullName evidence="3">Sulfurtransferase complex subunit TusC</fullName>
    </recommendedName>
</protein>
<dbReference type="SUPFAM" id="SSF75169">
    <property type="entry name" value="DsrEFH-like"/>
    <property type="match status" value="1"/>
</dbReference>
<organism evidence="1 2">
    <name type="scientific">Acinetobacter chinensis</name>
    <dbReference type="NCBI Taxonomy" id="2004650"/>
    <lineage>
        <taxon>Bacteria</taxon>
        <taxon>Pseudomonadati</taxon>
        <taxon>Pseudomonadota</taxon>
        <taxon>Gammaproteobacteria</taxon>
        <taxon>Moraxellales</taxon>
        <taxon>Moraxellaceae</taxon>
        <taxon>Acinetobacter</taxon>
    </lineage>
</organism>
<dbReference type="RefSeq" id="WP_087514403.1">
    <property type="nucleotide sequence ID" value="NZ_CP032134.1"/>
</dbReference>
<reference evidence="2" key="1">
    <citation type="submission" date="2018-09" db="EMBL/GenBank/DDBJ databases">
        <title>The complete genome of Acinetobacter sp. strain WCHAc010005.</title>
        <authorList>
            <person name="Hu Y."/>
            <person name="Long H."/>
            <person name="Feng Y."/>
            <person name="Zong Z."/>
        </authorList>
    </citation>
    <scope>NUCLEOTIDE SEQUENCE [LARGE SCALE GENOMIC DNA]</scope>
    <source>
        <strain evidence="2">WCHAc010005</strain>
    </source>
</reference>
<dbReference type="Gene3D" id="3.40.1260.10">
    <property type="entry name" value="DsrEFH-like"/>
    <property type="match status" value="1"/>
</dbReference>
<name>A0A3B7LXA7_9GAMM</name>
<dbReference type="AlphaFoldDB" id="A0A3B7LXA7"/>
<gene>
    <name evidence="1" type="ORF">CDG60_08510</name>
</gene>
<proteinExistence type="predicted"/>
<dbReference type="InterPro" id="IPR027396">
    <property type="entry name" value="DsrEFH-like"/>
</dbReference>